<protein>
    <submittedName>
        <fullName evidence="1">Uncharacterized protein</fullName>
    </submittedName>
</protein>
<gene>
    <name evidence="1" type="ORF">EHQ76_07160</name>
</gene>
<evidence type="ECO:0000313" key="2">
    <source>
        <dbReference type="Proteomes" id="UP000298429"/>
    </source>
</evidence>
<reference evidence="1 2" key="1">
    <citation type="journal article" date="2019" name="PLoS Negl. Trop. Dis.">
        <title>Revisiting the worldwide diversity of Leptospira species in the environment.</title>
        <authorList>
            <person name="Vincent A.T."/>
            <person name="Schiettekatte O."/>
            <person name="Bourhy P."/>
            <person name="Veyrier F.J."/>
            <person name="Picardeau M."/>
        </authorList>
    </citation>
    <scope>NUCLEOTIDE SEQUENCE [LARGE SCALE GENOMIC DNA]</scope>
    <source>
        <strain evidence="1 2">201702444</strain>
    </source>
</reference>
<comment type="caution">
    <text evidence="1">The sequence shown here is derived from an EMBL/GenBank/DDBJ whole genome shotgun (WGS) entry which is preliminary data.</text>
</comment>
<organism evidence="1 2">
    <name type="scientific">Leptospira barantonii</name>
    <dbReference type="NCBI Taxonomy" id="2023184"/>
    <lineage>
        <taxon>Bacteria</taxon>
        <taxon>Pseudomonadati</taxon>
        <taxon>Spirochaetota</taxon>
        <taxon>Spirochaetia</taxon>
        <taxon>Leptospirales</taxon>
        <taxon>Leptospiraceae</taxon>
        <taxon>Leptospira</taxon>
    </lineage>
</organism>
<dbReference type="Proteomes" id="UP000298429">
    <property type="component" value="Unassembled WGS sequence"/>
</dbReference>
<dbReference type="EMBL" id="RQGN01000038">
    <property type="protein sequence ID" value="TGM04819.1"/>
    <property type="molecule type" value="Genomic_DNA"/>
</dbReference>
<sequence length="119" mass="13388">MIKDKKIMIKNSKVMLIVAILVLVTSNCNVIGYKGMLGSEAKEKYFSALLPLVAIQKNTESYTSTLIIETSLFKNDVYYLESDVENCIEIATVSILAGSYADPFGFSYRCKMREIGYFK</sequence>
<dbReference type="AlphaFoldDB" id="A0A5F2BGY0"/>
<name>A0A5F2BGY0_9LEPT</name>
<accession>A0A5F2BGY0</accession>
<proteinExistence type="predicted"/>
<evidence type="ECO:0000313" key="1">
    <source>
        <dbReference type="EMBL" id="TGM04819.1"/>
    </source>
</evidence>
<dbReference type="RefSeq" id="WP_135670378.1">
    <property type="nucleotide sequence ID" value="NZ_RQGN01000038.1"/>
</dbReference>